<evidence type="ECO:0000313" key="5">
    <source>
        <dbReference type="Proteomes" id="UP000619376"/>
    </source>
</evidence>
<feature type="compositionally biased region" description="Basic and acidic residues" evidence="1">
    <location>
        <begin position="228"/>
        <end position="241"/>
    </location>
</feature>
<protein>
    <submittedName>
        <fullName evidence="3">Uncharacterized protein</fullName>
    </submittedName>
</protein>
<keyword evidence="5" id="KW-1185">Reference proteome</keyword>
<proteinExistence type="predicted"/>
<dbReference type="RefSeq" id="WP_184115541.1">
    <property type="nucleotide sequence ID" value="NZ_BNAJ01000014.1"/>
</dbReference>
<feature type="compositionally biased region" description="Polar residues" evidence="1">
    <location>
        <begin position="242"/>
        <end position="251"/>
    </location>
</feature>
<dbReference type="AlphaFoldDB" id="A0A7W8KJ82"/>
<comment type="caution">
    <text evidence="3">The sequence shown here is derived from an EMBL/GenBank/DDBJ whole genome shotgun (WGS) entry which is preliminary data.</text>
</comment>
<evidence type="ECO:0000256" key="1">
    <source>
        <dbReference type="SAM" id="MobiDB-lite"/>
    </source>
</evidence>
<dbReference type="Proteomes" id="UP000619376">
    <property type="component" value="Unassembled WGS sequence"/>
</dbReference>
<reference evidence="2" key="1">
    <citation type="journal article" date="2014" name="Int. J. Syst. Evol. Microbiol.">
        <title>Complete genome of a new Firmicutes species belonging to the dominant human colonic microbiota ('Ruminococcus bicirculans') reveals two chromosomes and a selective capacity to utilize plant glucans.</title>
        <authorList>
            <consortium name="NISC Comparative Sequencing Program"/>
            <person name="Wegmann U."/>
            <person name="Louis P."/>
            <person name="Goesmann A."/>
            <person name="Henrissat B."/>
            <person name="Duncan S.H."/>
            <person name="Flint H.J."/>
        </authorList>
    </citation>
    <scope>NUCLEOTIDE SEQUENCE</scope>
    <source>
        <strain evidence="2">CGMCC 1.18437</strain>
    </source>
</reference>
<name>A0A7W8KJ82_9DEIO</name>
<sequence>MSNGLGRGKEVRSSPPRAAQVQRIQMRAARRGGGPTTRVVIKANYVRVGGPRGPSAAGTGKAFASANYMMFRPGEDGAHRQAFNGKEVMDPDDVHKFVGESCKHFPYAYRVVMSPDHNFGNETTQEWAARTLTAAGYTHFFVVAHAGEKGHTEHPHAHAMVFTDGKLTRDDFKDLREFGDVQAKVMEMRFDHDRHMKEELWKAQRQEAFTKWLEAKREVSSQGVEDGGGSRKEDREKENTKKQQASFGMEM</sequence>
<evidence type="ECO:0000313" key="4">
    <source>
        <dbReference type="Proteomes" id="UP000539473"/>
    </source>
</evidence>
<feature type="region of interest" description="Disordered" evidence="1">
    <location>
        <begin position="217"/>
        <end position="251"/>
    </location>
</feature>
<reference evidence="2" key="4">
    <citation type="submission" date="2024-05" db="EMBL/GenBank/DDBJ databases">
        <authorList>
            <person name="Sun Q."/>
            <person name="Zhou Y."/>
        </authorList>
    </citation>
    <scope>NUCLEOTIDE SEQUENCE</scope>
    <source>
        <strain evidence="2">CGMCC 1.18437</strain>
    </source>
</reference>
<reference evidence="5" key="2">
    <citation type="journal article" date="2019" name="Int. J. Syst. Evol. Microbiol.">
        <title>The Global Catalogue of Microorganisms (GCM) 10K type strain sequencing project: providing services to taxonomists for standard genome sequencing and annotation.</title>
        <authorList>
            <consortium name="The Broad Institute Genomics Platform"/>
            <consortium name="The Broad Institute Genome Sequencing Center for Infectious Disease"/>
            <person name="Wu L."/>
            <person name="Ma J."/>
        </authorList>
    </citation>
    <scope>NUCLEOTIDE SEQUENCE [LARGE SCALE GENOMIC DNA]</scope>
    <source>
        <strain evidence="5">CGMCC 1.18437</strain>
    </source>
</reference>
<dbReference type="Proteomes" id="UP000539473">
    <property type="component" value="Unassembled WGS sequence"/>
</dbReference>
<dbReference type="EMBL" id="BNAJ01000014">
    <property type="protein sequence ID" value="GHF60794.1"/>
    <property type="molecule type" value="Genomic_DNA"/>
</dbReference>
<evidence type="ECO:0000313" key="3">
    <source>
        <dbReference type="EMBL" id="MBB5378778.1"/>
    </source>
</evidence>
<gene>
    <name evidence="2" type="ORF">GCM10017781_41320</name>
    <name evidence="3" type="ORF">HNQ07_004285</name>
</gene>
<dbReference type="EMBL" id="JACHFK010000015">
    <property type="protein sequence ID" value="MBB5378778.1"/>
    <property type="molecule type" value="Genomic_DNA"/>
</dbReference>
<reference evidence="3 4" key="3">
    <citation type="submission" date="2020-08" db="EMBL/GenBank/DDBJ databases">
        <title>Genomic Encyclopedia of Type Strains, Phase IV (KMG-IV): sequencing the most valuable type-strain genomes for metagenomic binning, comparative biology and taxonomic classification.</title>
        <authorList>
            <person name="Goeker M."/>
        </authorList>
    </citation>
    <scope>NUCLEOTIDE SEQUENCE [LARGE SCALE GENOMIC DNA]</scope>
    <source>
        <strain evidence="3 4">DSM 27521</strain>
    </source>
</reference>
<evidence type="ECO:0000313" key="2">
    <source>
        <dbReference type="EMBL" id="GHF60794.1"/>
    </source>
</evidence>
<accession>A0A7W8KJ82</accession>
<organism evidence="3 4">
    <name type="scientific">Deinococcus metalli</name>
    <dbReference type="NCBI Taxonomy" id="1141878"/>
    <lineage>
        <taxon>Bacteria</taxon>
        <taxon>Thermotogati</taxon>
        <taxon>Deinococcota</taxon>
        <taxon>Deinococci</taxon>
        <taxon>Deinococcales</taxon>
        <taxon>Deinococcaceae</taxon>
        <taxon>Deinococcus</taxon>
    </lineage>
</organism>